<dbReference type="PROSITE" id="PS50102">
    <property type="entry name" value="RRM"/>
    <property type="match status" value="1"/>
</dbReference>
<keyword evidence="5" id="KW-1185">Reference proteome</keyword>
<evidence type="ECO:0000313" key="3">
    <source>
        <dbReference type="EMBL" id="ELU10303.1"/>
    </source>
</evidence>
<name>R7UUI9_CAPTE</name>
<dbReference type="OrthoDB" id="6133115at2759"/>
<dbReference type="EMBL" id="AMQN01041215">
    <property type="status" value="NOT_ANNOTATED_CDS"/>
    <property type="molecule type" value="Genomic_DNA"/>
</dbReference>
<proteinExistence type="predicted"/>
<accession>R7UUI9</accession>
<reference evidence="3 5" key="2">
    <citation type="journal article" date="2013" name="Nature">
        <title>Insights into bilaterian evolution from three spiralian genomes.</title>
        <authorList>
            <person name="Simakov O."/>
            <person name="Marletaz F."/>
            <person name="Cho S.J."/>
            <person name="Edsinger-Gonzales E."/>
            <person name="Havlak P."/>
            <person name="Hellsten U."/>
            <person name="Kuo D.H."/>
            <person name="Larsson T."/>
            <person name="Lv J."/>
            <person name="Arendt D."/>
            <person name="Savage R."/>
            <person name="Osoegawa K."/>
            <person name="de Jong P."/>
            <person name="Grimwood J."/>
            <person name="Chapman J.A."/>
            <person name="Shapiro H."/>
            <person name="Aerts A."/>
            <person name="Otillar R.P."/>
            <person name="Terry A.Y."/>
            <person name="Boore J.L."/>
            <person name="Grigoriev I.V."/>
            <person name="Lindberg D.R."/>
            <person name="Seaver E.C."/>
            <person name="Weisblat D.A."/>
            <person name="Putnam N.H."/>
            <person name="Rokhsar D.S."/>
        </authorList>
    </citation>
    <scope>NUCLEOTIDE SEQUENCE</scope>
    <source>
        <strain evidence="3 5">I ESC-2004</strain>
    </source>
</reference>
<feature type="domain" description="RRM" evidence="2">
    <location>
        <begin position="111"/>
        <end position="186"/>
    </location>
</feature>
<dbReference type="HOGENOM" id="CLU_1393287_0_0_1"/>
<evidence type="ECO:0000313" key="5">
    <source>
        <dbReference type="Proteomes" id="UP000014760"/>
    </source>
</evidence>
<dbReference type="GO" id="GO:0003723">
    <property type="term" value="F:RNA binding"/>
    <property type="evidence" value="ECO:0007669"/>
    <property type="project" value="UniProtKB-UniRule"/>
</dbReference>
<keyword evidence="1" id="KW-0694">RNA-binding</keyword>
<reference evidence="5" key="1">
    <citation type="submission" date="2012-12" db="EMBL/GenBank/DDBJ databases">
        <authorList>
            <person name="Hellsten U."/>
            <person name="Grimwood J."/>
            <person name="Chapman J.A."/>
            <person name="Shapiro H."/>
            <person name="Aerts A."/>
            <person name="Otillar R.P."/>
            <person name="Terry A.Y."/>
            <person name="Boore J.L."/>
            <person name="Simakov O."/>
            <person name="Marletaz F."/>
            <person name="Cho S.-J."/>
            <person name="Edsinger-Gonzales E."/>
            <person name="Havlak P."/>
            <person name="Kuo D.-H."/>
            <person name="Larsson T."/>
            <person name="Lv J."/>
            <person name="Arendt D."/>
            <person name="Savage R."/>
            <person name="Osoegawa K."/>
            <person name="de Jong P."/>
            <person name="Lindberg D.R."/>
            <person name="Seaver E.C."/>
            <person name="Weisblat D.A."/>
            <person name="Putnam N.H."/>
            <person name="Grigoriev I.V."/>
            <person name="Rokhsar D.S."/>
        </authorList>
    </citation>
    <scope>NUCLEOTIDE SEQUENCE</scope>
    <source>
        <strain evidence="5">I ESC-2004</strain>
    </source>
</reference>
<evidence type="ECO:0000313" key="4">
    <source>
        <dbReference type="EnsemblMetazoa" id="CapteP208907"/>
    </source>
</evidence>
<dbReference type="SUPFAM" id="SSF54928">
    <property type="entry name" value="RNA-binding domain, RBD"/>
    <property type="match status" value="1"/>
</dbReference>
<dbReference type="EnsemblMetazoa" id="CapteT208907">
    <property type="protein sequence ID" value="CapteP208907"/>
    <property type="gene ID" value="CapteG208907"/>
</dbReference>
<dbReference type="InterPro" id="IPR012677">
    <property type="entry name" value="Nucleotide-bd_a/b_plait_sf"/>
</dbReference>
<reference evidence="4" key="3">
    <citation type="submission" date="2015-06" db="UniProtKB">
        <authorList>
            <consortium name="EnsemblMetazoa"/>
        </authorList>
    </citation>
    <scope>IDENTIFICATION</scope>
</reference>
<feature type="non-terminal residue" evidence="3">
    <location>
        <position position="196"/>
    </location>
</feature>
<dbReference type="AlphaFoldDB" id="R7UUI9"/>
<dbReference type="Proteomes" id="UP000014760">
    <property type="component" value="Unassembled WGS sequence"/>
</dbReference>
<dbReference type="Gene3D" id="3.30.70.330">
    <property type="match status" value="1"/>
</dbReference>
<protein>
    <recommendedName>
        <fullName evidence="2">RRM domain-containing protein</fullName>
    </recommendedName>
</protein>
<organism evidence="3">
    <name type="scientific">Capitella teleta</name>
    <name type="common">Polychaete worm</name>
    <dbReference type="NCBI Taxonomy" id="283909"/>
    <lineage>
        <taxon>Eukaryota</taxon>
        <taxon>Metazoa</taxon>
        <taxon>Spiralia</taxon>
        <taxon>Lophotrochozoa</taxon>
        <taxon>Annelida</taxon>
        <taxon>Polychaeta</taxon>
        <taxon>Sedentaria</taxon>
        <taxon>Scolecida</taxon>
        <taxon>Capitellidae</taxon>
        <taxon>Capitella</taxon>
    </lineage>
</organism>
<dbReference type="InterPro" id="IPR035979">
    <property type="entry name" value="RBD_domain_sf"/>
</dbReference>
<dbReference type="EMBL" id="KB297605">
    <property type="protein sequence ID" value="ELU10303.1"/>
    <property type="molecule type" value="Genomic_DNA"/>
</dbReference>
<evidence type="ECO:0000256" key="1">
    <source>
        <dbReference type="PROSITE-ProRule" id="PRU00176"/>
    </source>
</evidence>
<dbReference type="InterPro" id="IPR000504">
    <property type="entry name" value="RRM_dom"/>
</dbReference>
<sequence>MAIKLCNVPCSMTAEMLEELLENRHGRPLLPGTYISIDEETREAIVTFGDAAEADTMAGYQTIDFKDVTMMVEKLSLPTASELAEVVSIVDYVDDHDEATEFTTMSQNYKRKIVVSGVGELDEDRMRLMFANKNKCGGGPIESITFDKINGTALIVYEEESDASNVLENEEIVIFGHVLRISRPVVQGETQMKKKL</sequence>
<evidence type="ECO:0000259" key="2">
    <source>
        <dbReference type="PROSITE" id="PS50102"/>
    </source>
</evidence>
<gene>
    <name evidence="3" type="ORF">CAPTEDRAFT_208907</name>
</gene>